<dbReference type="GO" id="GO:0009228">
    <property type="term" value="P:thiamine biosynthetic process"/>
    <property type="evidence" value="ECO:0007669"/>
    <property type="project" value="UniProtKB-KW"/>
</dbReference>
<dbReference type="InterPro" id="IPR036676">
    <property type="entry name" value="PurM-like_C_sf"/>
</dbReference>
<protein>
    <recommendedName>
        <fullName evidence="2">Thiamine-monophosphate kinase</fullName>
        <shortName evidence="2">TMP kinase</shortName>
        <shortName evidence="2">Thiamine-phosphate kinase</shortName>
        <ecNumber evidence="2">2.7.4.16</ecNumber>
    </recommendedName>
</protein>
<sequence>MARGEWDFIAWLREKVASDPRLRVGIGDDTAVVTKGSSDLVVTCDMLVEGVHFDLSQCTPADVGRKAMNVNLSDIAAMAAHPRWAVVAVALPRDRGRGLAEGVYEGLSAAAERFGVTLIGGDTNSTPNGLVVSVTLIGEVTEKGAVLRSGAKPGDVLCVTGPLGYSLDGKHLAFTPRVREALLLHERYELHAMIDLSDGLASDLFHLTDESGCGAILEADAIPIRSGPADDRSPLEHALGDGEDFELLFALAEEEAKKLLEEQPLDSSGTHISEVGKATRTSEVLLRSGLRVEPLRREGFVHRW</sequence>
<feature type="domain" description="PurM-like N-terminal" evidence="3">
    <location>
        <begin position="27"/>
        <end position="140"/>
    </location>
</feature>
<dbReference type="KEGG" id="knv:Pan216_31950"/>
<keyword evidence="6" id="KW-1185">Reference proteome</keyword>
<evidence type="ECO:0000313" key="6">
    <source>
        <dbReference type="Proteomes" id="UP000317093"/>
    </source>
</evidence>
<proteinExistence type="inferred from homology"/>
<feature type="binding site" evidence="2">
    <location>
        <position position="29"/>
    </location>
    <ligand>
        <name>Mg(2+)</name>
        <dbReference type="ChEBI" id="CHEBI:18420"/>
        <label>3</label>
    </ligand>
</feature>
<feature type="binding site" evidence="2">
    <location>
        <position position="29"/>
    </location>
    <ligand>
        <name>Mg(2+)</name>
        <dbReference type="ChEBI" id="CHEBI:18420"/>
        <label>4</label>
    </ligand>
</feature>
<feature type="binding site" evidence="2">
    <location>
        <position position="43"/>
    </location>
    <ligand>
        <name>Mg(2+)</name>
        <dbReference type="ChEBI" id="CHEBI:18420"/>
        <label>4</label>
    </ligand>
</feature>
<feature type="binding site" evidence="2">
    <location>
        <position position="74"/>
    </location>
    <ligand>
        <name>Mg(2+)</name>
        <dbReference type="ChEBI" id="CHEBI:18420"/>
        <label>2</label>
    </ligand>
</feature>
<dbReference type="PIRSF" id="PIRSF005303">
    <property type="entry name" value="Thiam_monoph_kin"/>
    <property type="match status" value="1"/>
</dbReference>
<comment type="catalytic activity">
    <reaction evidence="2">
        <text>thiamine phosphate + ATP = thiamine diphosphate + ADP</text>
        <dbReference type="Rhea" id="RHEA:15913"/>
        <dbReference type="ChEBI" id="CHEBI:30616"/>
        <dbReference type="ChEBI" id="CHEBI:37575"/>
        <dbReference type="ChEBI" id="CHEBI:58937"/>
        <dbReference type="ChEBI" id="CHEBI:456216"/>
        <dbReference type="EC" id="2.7.4.16"/>
    </reaction>
</comment>
<keyword evidence="2" id="KW-0067">ATP-binding</keyword>
<dbReference type="AlphaFoldDB" id="A0A518B5S7"/>
<evidence type="ECO:0000256" key="1">
    <source>
        <dbReference type="ARBA" id="ARBA00022977"/>
    </source>
</evidence>
<feature type="binding site" evidence="2">
    <location>
        <position position="195"/>
    </location>
    <ligand>
        <name>Mg(2+)</name>
        <dbReference type="ChEBI" id="CHEBI:18420"/>
        <label>3</label>
    </ligand>
</feature>
<dbReference type="OrthoDB" id="9802811at2"/>
<feature type="binding site" evidence="2">
    <location>
        <position position="74"/>
    </location>
    <ligand>
        <name>Mg(2+)</name>
        <dbReference type="ChEBI" id="CHEBI:18420"/>
        <label>3</label>
    </ligand>
</feature>
<evidence type="ECO:0000256" key="2">
    <source>
        <dbReference type="HAMAP-Rule" id="MF_02128"/>
    </source>
</evidence>
<dbReference type="GO" id="GO:0009030">
    <property type="term" value="F:thiamine-phosphate kinase activity"/>
    <property type="evidence" value="ECO:0007669"/>
    <property type="project" value="UniProtKB-UniRule"/>
</dbReference>
<feature type="domain" description="PurM-like C-terminal" evidence="4">
    <location>
        <begin position="171"/>
        <end position="281"/>
    </location>
</feature>
<dbReference type="Proteomes" id="UP000317093">
    <property type="component" value="Chromosome"/>
</dbReference>
<comment type="similarity">
    <text evidence="2">Belongs to the thiamine-monophosphate kinase family.</text>
</comment>
<dbReference type="Gene3D" id="3.90.650.10">
    <property type="entry name" value="PurM-like C-terminal domain"/>
    <property type="match status" value="1"/>
</dbReference>
<keyword evidence="2 5" id="KW-0418">Kinase</keyword>
<feature type="binding site" evidence="2">
    <location>
        <position position="300"/>
    </location>
    <ligand>
        <name>substrate</name>
    </ligand>
</feature>
<dbReference type="InterPro" id="IPR006283">
    <property type="entry name" value="ThiL-like"/>
</dbReference>
<feature type="binding site" evidence="2">
    <location>
        <position position="52"/>
    </location>
    <ligand>
        <name>substrate</name>
    </ligand>
</feature>
<keyword evidence="1 2" id="KW-0784">Thiamine biosynthesis</keyword>
<evidence type="ECO:0000259" key="4">
    <source>
        <dbReference type="Pfam" id="PF02769"/>
    </source>
</evidence>
<dbReference type="InterPro" id="IPR016188">
    <property type="entry name" value="PurM-like_N"/>
</dbReference>
<feature type="binding site" evidence="2">
    <location>
        <position position="198"/>
    </location>
    <ligand>
        <name>Mg(2+)</name>
        <dbReference type="ChEBI" id="CHEBI:18420"/>
        <label>5</label>
    </ligand>
</feature>
<dbReference type="SUPFAM" id="SSF56042">
    <property type="entry name" value="PurM C-terminal domain-like"/>
    <property type="match status" value="1"/>
</dbReference>
<accession>A0A518B5S7</accession>
<dbReference type="GO" id="GO:0005524">
    <property type="term" value="F:ATP binding"/>
    <property type="evidence" value="ECO:0007669"/>
    <property type="project" value="UniProtKB-UniRule"/>
</dbReference>
<feature type="binding site" evidence="2">
    <location>
        <position position="45"/>
    </location>
    <ligand>
        <name>Mg(2+)</name>
        <dbReference type="ChEBI" id="CHEBI:18420"/>
        <label>1</label>
    </ligand>
</feature>
<name>A0A518B5S7_9BACT</name>
<dbReference type="Pfam" id="PF02769">
    <property type="entry name" value="AIRS_C"/>
    <property type="match status" value="1"/>
</dbReference>
<organism evidence="5 6">
    <name type="scientific">Kolteria novifilia</name>
    <dbReference type="NCBI Taxonomy" id="2527975"/>
    <lineage>
        <taxon>Bacteria</taxon>
        <taxon>Pseudomonadati</taxon>
        <taxon>Planctomycetota</taxon>
        <taxon>Planctomycetia</taxon>
        <taxon>Kolteriales</taxon>
        <taxon>Kolteriaceae</taxon>
        <taxon>Kolteria</taxon>
    </lineage>
</organism>
<gene>
    <name evidence="2 5" type="primary">thiL</name>
    <name evidence="5" type="ORF">Pan216_31950</name>
</gene>
<dbReference type="CDD" id="cd02194">
    <property type="entry name" value="ThiL"/>
    <property type="match status" value="1"/>
</dbReference>
<keyword evidence="2" id="KW-0547">Nucleotide-binding</keyword>
<dbReference type="EC" id="2.7.4.16" evidence="2"/>
<feature type="binding site" evidence="2">
    <location>
        <begin position="121"/>
        <end position="122"/>
    </location>
    <ligand>
        <name>ATP</name>
        <dbReference type="ChEBI" id="CHEBI:30616"/>
    </ligand>
</feature>
<reference evidence="5 6" key="1">
    <citation type="submission" date="2019-02" db="EMBL/GenBank/DDBJ databases">
        <title>Deep-cultivation of Planctomycetes and their phenomic and genomic characterization uncovers novel biology.</title>
        <authorList>
            <person name="Wiegand S."/>
            <person name="Jogler M."/>
            <person name="Boedeker C."/>
            <person name="Pinto D."/>
            <person name="Vollmers J."/>
            <person name="Rivas-Marin E."/>
            <person name="Kohn T."/>
            <person name="Peeters S.H."/>
            <person name="Heuer A."/>
            <person name="Rast P."/>
            <person name="Oberbeckmann S."/>
            <person name="Bunk B."/>
            <person name="Jeske O."/>
            <person name="Meyerdierks A."/>
            <person name="Storesund J.E."/>
            <person name="Kallscheuer N."/>
            <person name="Luecker S."/>
            <person name="Lage O.M."/>
            <person name="Pohl T."/>
            <person name="Merkel B.J."/>
            <person name="Hornburger P."/>
            <person name="Mueller R.-W."/>
            <person name="Bruemmer F."/>
            <person name="Labrenz M."/>
            <person name="Spormann A.M."/>
            <person name="Op den Camp H."/>
            <person name="Overmann J."/>
            <person name="Amann R."/>
            <person name="Jetten M.S.M."/>
            <person name="Mascher T."/>
            <person name="Medema M.H."/>
            <person name="Devos D.P."/>
            <person name="Kaster A.-K."/>
            <person name="Ovreas L."/>
            <person name="Rohde M."/>
            <person name="Galperin M.Y."/>
            <person name="Jogler C."/>
        </authorList>
    </citation>
    <scope>NUCLEOTIDE SEQUENCE [LARGE SCALE GENOMIC DNA]</scope>
    <source>
        <strain evidence="5 6">Pan216</strain>
    </source>
</reference>
<dbReference type="UniPathway" id="UPA00060">
    <property type="reaction ID" value="UER00142"/>
</dbReference>
<feature type="binding site" evidence="2">
    <location>
        <position position="45"/>
    </location>
    <ligand>
        <name>Mg(2+)</name>
        <dbReference type="ChEBI" id="CHEBI:18420"/>
        <label>2</label>
    </ligand>
</feature>
<comment type="miscellaneous">
    <text evidence="2">Reaction mechanism of ThiL seems to utilize a direct, inline transfer of the gamma-phosphate of ATP to TMP rather than a phosphorylated enzyme intermediate.</text>
</comment>
<dbReference type="PANTHER" id="PTHR30270">
    <property type="entry name" value="THIAMINE-MONOPHOSPHATE KINASE"/>
    <property type="match status" value="1"/>
</dbReference>
<dbReference type="SUPFAM" id="SSF55326">
    <property type="entry name" value="PurM N-terminal domain-like"/>
    <property type="match status" value="1"/>
</dbReference>
<comment type="caution">
    <text evidence="2">Lacks conserved residue(s) required for the propagation of feature annotation.</text>
</comment>
<feature type="binding site" evidence="2">
    <location>
        <position position="243"/>
    </location>
    <ligand>
        <name>substrate</name>
    </ligand>
</feature>
<dbReference type="GO" id="GO:0009229">
    <property type="term" value="P:thiamine diphosphate biosynthetic process"/>
    <property type="evidence" value="ECO:0007669"/>
    <property type="project" value="UniProtKB-UniRule"/>
</dbReference>
<dbReference type="PANTHER" id="PTHR30270:SF0">
    <property type="entry name" value="THIAMINE-MONOPHOSPHATE KINASE"/>
    <property type="match status" value="1"/>
</dbReference>
<comment type="pathway">
    <text evidence="2">Cofactor biosynthesis; thiamine diphosphate biosynthesis; thiamine diphosphate from thiamine phosphate: step 1/1.</text>
</comment>
<dbReference type="GO" id="GO:0000287">
    <property type="term" value="F:magnesium ion binding"/>
    <property type="evidence" value="ECO:0007669"/>
    <property type="project" value="UniProtKB-UniRule"/>
</dbReference>
<keyword evidence="2" id="KW-0460">Magnesium</keyword>
<dbReference type="InterPro" id="IPR036921">
    <property type="entry name" value="PurM-like_N_sf"/>
</dbReference>
<evidence type="ECO:0000259" key="3">
    <source>
        <dbReference type="Pfam" id="PF00586"/>
    </source>
</evidence>
<feature type="binding site" evidence="2">
    <location>
        <position position="104"/>
    </location>
    <ligand>
        <name>ATP</name>
        <dbReference type="ChEBI" id="CHEBI:30616"/>
    </ligand>
</feature>
<comment type="function">
    <text evidence="2">Catalyzes the ATP-dependent phosphorylation of thiamine-monophosphate (TMP) to form thiamine-pyrophosphate (TPP), the active form of vitamin B1.</text>
</comment>
<feature type="binding site" evidence="2">
    <location>
        <position position="74"/>
    </location>
    <ligand>
        <name>Mg(2+)</name>
        <dbReference type="ChEBI" id="CHEBI:18420"/>
        <label>4</label>
    </ligand>
</feature>
<dbReference type="RefSeq" id="WP_145258999.1">
    <property type="nucleotide sequence ID" value="NZ_CP036279.1"/>
</dbReference>
<feature type="binding site" evidence="2">
    <location>
        <position position="122"/>
    </location>
    <ligand>
        <name>Mg(2+)</name>
        <dbReference type="ChEBI" id="CHEBI:18420"/>
        <label>1</label>
    </ligand>
</feature>
<keyword evidence="2" id="KW-0479">Metal-binding</keyword>
<dbReference type="HAMAP" id="MF_02128">
    <property type="entry name" value="TMP_kinase"/>
    <property type="match status" value="1"/>
</dbReference>
<evidence type="ECO:0000313" key="5">
    <source>
        <dbReference type="EMBL" id="QDU62328.1"/>
    </source>
</evidence>
<keyword evidence="2 5" id="KW-0808">Transferase</keyword>
<dbReference type="EMBL" id="CP036279">
    <property type="protein sequence ID" value="QDU62328.1"/>
    <property type="molecule type" value="Genomic_DNA"/>
</dbReference>
<dbReference type="Gene3D" id="3.30.1330.10">
    <property type="entry name" value="PurM-like, N-terminal domain"/>
    <property type="match status" value="1"/>
</dbReference>
<dbReference type="Pfam" id="PF00586">
    <property type="entry name" value="AIRS"/>
    <property type="match status" value="1"/>
</dbReference>
<dbReference type="InterPro" id="IPR010918">
    <property type="entry name" value="PurM-like_C_dom"/>
</dbReference>
<feature type="binding site" evidence="2">
    <location>
        <position position="148"/>
    </location>
    <ligand>
        <name>ATP</name>
        <dbReference type="ChEBI" id="CHEBI:30616"/>
    </ligand>
</feature>
<feature type="binding site" evidence="2">
    <location>
        <position position="197"/>
    </location>
    <ligand>
        <name>ATP</name>
        <dbReference type="ChEBI" id="CHEBI:30616"/>
    </ligand>
</feature>